<evidence type="ECO:0000256" key="2">
    <source>
        <dbReference type="SAM" id="Phobius"/>
    </source>
</evidence>
<feature type="transmembrane region" description="Helical" evidence="2">
    <location>
        <begin position="615"/>
        <end position="637"/>
    </location>
</feature>
<reference evidence="4" key="1">
    <citation type="journal article" date="2020" name="Mol. Plant Microbe Interact.">
        <title>Genome Sequence of the Biocontrol Agent Coniothyrium minitans strain Conio (IMI 134523).</title>
        <authorList>
            <person name="Patel D."/>
            <person name="Shittu T.A."/>
            <person name="Baroncelli R."/>
            <person name="Muthumeenakshi S."/>
            <person name="Osborne T.H."/>
            <person name="Janganan T.K."/>
            <person name="Sreenivasaprasad S."/>
        </authorList>
    </citation>
    <scope>NUCLEOTIDE SEQUENCE</scope>
    <source>
        <strain evidence="4">Conio</strain>
    </source>
</reference>
<keyword evidence="2" id="KW-1133">Transmembrane helix</keyword>
<keyword evidence="2" id="KW-0812">Transmembrane</keyword>
<comment type="caution">
    <text evidence="4">The sequence shown here is derived from an EMBL/GenBank/DDBJ whole genome shotgun (WGS) entry which is preliminary data.</text>
</comment>
<dbReference type="InterPro" id="IPR046623">
    <property type="entry name" value="DUF6536"/>
</dbReference>
<keyword evidence="2" id="KW-0472">Membrane</keyword>
<feature type="transmembrane region" description="Helical" evidence="2">
    <location>
        <begin position="126"/>
        <end position="147"/>
    </location>
</feature>
<dbReference type="AlphaFoldDB" id="A0A9P6KQM9"/>
<evidence type="ECO:0000259" key="3">
    <source>
        <dbReference type="Pfam" id="PF20163"/>
    </source>
</evidence>
<dbReference type="PANTHER" id="PTHR35395">
    <property type="entry name" value="DUF6536 DOMAIN-CONTAINING PROTEIN"/>
    <property type="match status" value="1"/>
</dbReference>
<feature type="domain" description="DUF6536" evidence="3">
    <location>
        <begin position="79"/>
        <end position="185"/>
    </location>
</feature>
<protein>
    <recommendedName>
        <fullName evidence="3">DUF6536 domain-containing protein</fullName>
    </recommendedName>
</protein>
<keyword evidence="5" id="KW-1185">Reference proteome</keyword>
<gene>
    <name evidence="4" type="ORF">PMIN01_07627</name>
</gene>
<feature type="region of interest" description="Disordered" evidence="1">
    <location>
        <begin position="24"/>
        <end position="43"/>
    </location>
</feature>
<dbReference type="Proteomes" id="UP000756921">
    <property type="component" value="Unassembled WGS sequence"/>
</dbReference>
<evidence type="ECO:0000256" key="1">
    <source>
        <dbReference type="SAM" id="MobiDB-lite"/>
    </source>
</evidence>
<feature type="transmembrane region" description="Helical" evidence="2">
    <location>
        <begin position="350"/>
        <end position="371"/>
    </location>
</feature>
<name>A0A9P6KQM9_9PLEO</name>
<dbReference type="Pfam" id="PF20163">
    <property type="entry name" value="DUF6536"/>
    <property type="match status" value="1"/>
</dbReference>
<sequence length="707" mass="79449">MQQIDQVYRPLDITFLSSNELRNNQPLDSSETETLRPASLSSEQHAVSKRSVWKKTRDDLSKPFVKFQSFKRRSRFHGWQWGVLVGICGCTFVLCINLALMIVGLAAKSGYQGGIATLLAGNEYQISRASTVLHLAINVLSTLLLSASNYAMQVLSSPTRAECIKAHEQDSWLDIGIPSLRNVEVHFTPYNASISQVISDNEYRVNIVRYSSLEWQSLYNETYRNNMTQMSFLSVGNIKTSYGRDAVTEFGDLSLSVSSVNYEFSTTKHGRQDEHNKSITLPSFQMPIEADDNNVRNWIAQAESSGRISASALRKDWQSLGVVFGANVTLNLEGGYALHGRRNSRIQLSLPFLMVVIVCNVIKIACLTLTVTKSDLDKEPPLVTIGDAVVAFLEQQDCLTDGHCTYSVQDLYWKIRRKNRGQHRMQNGQARRLERRCKGVWERRRLRYFSAVSKRKFAALCVMAIVSIVCTTQIPAFMRIGAWGTASRTRFTVGLQRFDGGSTARLALISNVPQLVLSVLYLYLNNLFTSVALAFEWDRLGKERKGLRVTKPQRAQRETYFLQLPLKWGIPANFCSGSMHWFASQTLFLVRLDKYDRDGLLIETSSEAAVGFSSLALFVLALVLSLLMLSLFCIMVYPFSEAHMPFAGSCSWVISAASHPAPQETTPWLEKVQWGVVSEEDRAGELIGHCSFSARPVKPPKGGRKYE</sequence>
<proteinExistence type="predicted"/>
<dbReference type="PANTHER" id="PTHR35395:SF1">
    <property type="entry name" value="DUF6536 DOMAIN-CONTAINING PROTEIN"/>
    <property type="match status" value="1"/>
</dbReference>
<feature type="transmembrane region" description="Helical" evidence="2">
    <location>
        <begin position="81"/>
        <end position="106"/>
    </location>
</feature>
<dbReference type="EMBL" id="WJXW01000007">
    <property type="protein sequence ID" value="KAF9734724.1"/>
    <property type="molecule type" value="Genomic_DNA"/>
</dbReference>
<accession>A0A9P6KQM9</accession>
<dbReference type="OrthoDB" id="5429634at2759"/>
<evidence type="ECO:0000313" key="4">
    <source>
        <dbReference type="EMBL" id="KAF9734724.1"/>
    </source>
</evidence>
<feature type="transmembrane region" description="Helical" evidence="2">
    <location>
        <begin position="457"/>
        <end position="482"/>
    </location>
</feature>
<evidence type="ECO:0000313" key="5">
    <source>
        <dbReference type="Proteomes" id="UP000756921"/>
    </source>
</evidence>
<organism evidence="4 5">
    <name type="scientific">Paraphaeosphaeria minitans</name>
    <dbReference type="NCBI Taxonomy" id="565426"/>
    <lineage>
        <taxon>Eukaryota</taxon>
        <taxon>Fungi</taxon>
        <taxon>Dikarya</taxon>
        <taxon>Ascomycota</taxon>
        <taxon>Pezizomycotina</taxon>
        <taxon>Dothideomycetes</taxon>
        <taxon>Pleosporomycetidae</taxon>
        <taxon>Pleosporales</taxon>
        <taxon>Massarineae</taxon>
        <taxon>Didymosphaeriaceae</taxon>
        <taxon>Paraphaeosphaeria</taxon>
    </lineage>
</organism>